<name>A0A5C1YJ44_9MICO</name>
<dbReference type="EMBL" id="CP043505">
    <property type="protein sequence ID" value="QEO15608.1"/>
    <property type="molecule type" value="Genomic_DNA"/>
</dbReference>
<accession>A0A5C1YJ44</accession>
<gene>
    <name evidence="2" type="ORF">FLP10_15110</name>
</gene>
<evidence type="ECO:0000256" key="1">
    <source>
        <dbReference type="SAM" id="MobiDB-lite"/>
    </source>
</evidence>
<dbReference type="KEGG" id="ail:FLP10_15110"/>
<feature type="compositionally biased region" description="Polar residues" evidence="1">
    <location>
        <begin position="46"/>
        <end position="59"/>
    </location>
</feature>
<keyword evidence="3" id="KW-1185">Reference proteome</keyword>
<proteinExistence type="predicted"/>
<feature type="compositionally biased region" description="Basic and acidic residues" evidence="1">
    <location>
        <begin position="21"/>
        <end position="36"/>
    </location>
</feature>
<feature type="region of interest" description="Disordered" evidence="1">
    <location>
        <begin position="1"/>
        <end position="59"/>
    </location>
</feature>
<dbReference type="Proteomes" id="UP000324678">
    <property type="component" value="Chromosome"/>
</dbReference>
<protein>
    <submittedName>
        <fullName evidence="2">Uncharacterized protein</fullName>
    </submittedName>
</protein>
<evidence type="ECO:0000313" key="3">
    <source>
        <dbReference type="Proteomes" id="UP000324678"/>
    </source>
</evidence>
<dbReference type="RefSeq" id="WP_149161621.1">
    <property type="nucleotide sequence ID" value="NZ_CP043505.1"/>
</dbReference>
<evidence type="ECO:0000313" key="2">
    <source>
        <dbReference type="EMBL" id="QEO15608.1"/>
    </source>
</evidence>
<sequence length="59" mass="6335">MNETNVPQESEYASGGFGRTPDGKSRPLSPKERAQAERSAAIRGETVSTATNRLRGTGR</sequence>
<organism evidence="2 3">
    <name type="scientific">Agromyces intestinalis</name>
    <dbReference type="NCBI Taxonomy" id="2592652"/>
    <lineage>
        <taxon>Bacteria</taxon>
        <taxon>Bacillati</taxon>
        <taxon>Actinomycetota</taxon>
        <taxon>Actinomycetes</taxon>
        <taxon>Micrococcales</taxon>
        <taxon>Microbacteriaceae</taxon>
        <taxon>Agromyces</taxon>
    </lineage>
</organism>
<reference evidence="2 3" key="1">
    <citation type="submission" date="2019-09" db="EMBL/GenBank/DDBJ databases">
        <title>Genome sequencing of strain KACC 19306.</title>
        <authorList>
            <person name="Heo J."/>
            <person name="Kim S.-J."/>
            <person name="Kim J.-S."/>
            <person name="Hong S.-B."/>
            <person name="Kwon S.-W."/>
        </authorList>
    </citation>
    <scope>NUCLEOTIDE SEQUENCE [LARGE SCALE GENOMIC DNA]</scope>
    <source>
        <strain evidence="2 3">KACC 19306</strain>
    </source>
</reference>
<dbReference type="AlphaFoldDB" id="A0A5C1YJ44"/>